<dbReference type="PANTHER" id="PTHR31286:SF99">
    <property type="entry name" value="DUF4283 DOMAIN-CONTAINING PROTEIN"/>
    <property type="match status" value="1"/>
</dbReference>
<proteinExistence type="predicted"/>
<protein>
    <submittedName>
        <fullName evidence="3">Retrotransposon protein, putative, ty1-copia subclass</fullName>
    </submittedName>
</protein>
<keyword evidence="2" id="KW-0472">Membrane</keyword>
<gene>
    <name evidence="3" type="ORF">Tco_0990500</name>
</gene>
<name>A0ABQ5EWQ2_9ASTR</name>
<feature type="transmembrane region" description="Helical" evidence="2">
    <location>
        <begin position="426"/>
        <end position="447"/>
    </location>
</feature>
<dbReference type="InterPro" id="IPR040256">
    <property type="entry name" value="At4g02000-like"/>
</dbReference>
<reference evidence="3" key="1">
    <citation type="journal article" date="2022" name="Int. J. Mol. Sci.">
        <title>Draft Genome of Tanacetum Coccineum: Genomic Comparison of Closely Related Tanacetum-Family Plants.</title>
        <authorList>
            <person name="Yamashiro T."/>
            <person name="Shiraishi A."/>
            <person name="Nakayama K."/>
            <person name="Satake H."/>
        </authorList>
    </citation>
    <scope>NUCLEOTIDE SEQUENCE</scope>
</reference>
<feature type="compositionally biased region" description="Polar residues" evidence="1">
    <location>
        <begin position="229"/>
        <end position="241"/>
    </location>
</feature>
<evidence type="ECO:0000256" key="1">
    <source>
        <dbReference type="SAM" id="MobiDB-lite"/>
    </source>
</evidence>
<evidence type="ECO:0000313" key="4">
    <source>
        <dbReference type="Proteomes" id="UP001151760"/>
    </source>
</evidence>
<evidence type="ECO:0000256" key="2">
    <source>
        <dbReference type="SAM" id="Phobius"/>
    </source>
</evidence>
<accession>A0ABQ5EWQ2</accession>
<organism evidence="3 4">
    <name type="scientific">Tanacetum coccineum</name>
    <dbReference type="NCBI Taxonomy" id="301880"/>
    <lineage>
        <taxon>Eukaryota</taxon>
        <taxon>Viridiplantae</taxon>
        <taxon>Streptophyta</taxon>
        <taxon>Embryophyta</taxon>
        <taxon>Tracheophyta</taxon>
        <taxon>Spermatophyta</taxon>
        <taxon>Magnoliopsida</taxon>
        <taxon>eudicotyledons</taxon>
        <taxon>Gunneridae</taxon>
        <taxon>Pentapetalae</taxon>
        <taxon>asterids</taxon>
        <taxon>campanulids</taxon>
        <taxon>Asterales</taxon>
        <taxon>Asteraceae</taxon>
        <taxon>Asteroideae</taxon>
        <taxon>Anthemideae</taxon>
        <taxon>Anthemidinae</taxon>
        <taxon>Tanacetum</taxon>
    </lineage>
</organism>
<keyword evidence="2" id="KW-1133">Transmembrane helix</keyword>
<evidence type="ECO:0000313" key="3">
    <source>
        <dbReference type="EMBL" id="GJT55446.1"/>
    </source>
</evidence>
<reference evidence="3" key="2">
    <citation type="submission" date="2022-01" db="EMBL/GenBank/DDBJ databases">
        <authorList>
            <person name="Yamashiro T."/>
            <person name="Shiraishi A."/>
            <person name="Satake H."/>
            <person name="Nakayama K."/>
        </authorList>
    </citation>
    <scope>NUCLEOTIDE SEQUENCE</scope>
</reference>
<dbReference type="EMBL" id="BQNB010016757">
    <property type="protein sequence ID" value="GJT55446.1"/>
    <property type="molecule type" value="Genomic_DNA"/>
</dbReference>
<dbReference type="Proteomes" id="UP001151760">
    <property type="component" value="Unassembled WGS sequence"/>
</dbReference>
<feature type="region of interest" description="Disordered" evidence="1">
    <location>
        <begin position="227"/>
        <end position="259"/>
    </location>
</feature>
<comment type="caution">
    <text evidence="3">The sequence shown here is derived from an EMBL/GenBank/DDBJ whole genome shotgun (WGS) entry which is preliminary data.</text>
</comment>
<keyword evidence="4" id="KW-1185">Reference proteome</keyword>
<dbReference type="PANTHER" id="PTHR31286">
    <property type="entry name" value="GLYCINE-RICH CELL WALL STRUCTURAL PROTEIN 1.8-LIKE"/>
    <property type="match status" value="1"/>
</dbReference>
<feature type="region of interest" description="Disordered" evidence="1">
    <location>
        <begin position="402"/>
        <end position="421"/>
    </location>
</feature>
<sequence length="478" mass="52874">MVHSLFIVLIRINTLVLIFSQCLVFVCSLSTTSTASEARPASMSFATLLKGDSTRKGLNFRTLITSARNGIDVAVSLESIRVISQRVNMDWLNRCLTILPEYIGNVPVWVKLHGVPMTAFNKDGLSAIATKLGQAAMIEIQADVELKDTIMVAMPKLVGEGFYTCIIRVEYEWKPPRCACCKVFGHVHDECPKNIGSDVAKNLKKPSQASRGVPVGLKARFQPVKQVNRPISKNKNANTSGNKKKDAESRKEVINPNPFDVLNSVENDVDLGTNGGTSNLASKELEKLLIDGKITLVDDEGKPLEKVDYPGDHDSEDEIESVDNEMTSFLASEKVGYDTNSLLEQLRETYENADYNYDLYDDDMYEGHEIPDKIQSICDNLIIKLRDRCVLLGWDDAESGRMVESKNHSPQQPPQATPTNAPRTMMINWCGVPAAFWIGSGIGVIAYRRFILIPNAIAENSGEMSSGEMVSRDDGHLV</sequence>
<keyword evidence="2" id="KW-0812">Transmembrane</keyword>
<feature type="compositionally biased region" description="Basic and acidic residues" evidence="1">
    <location>
        <begin position="243"/>
        <end position="253"/>
    </location>
</feature>